<dbReference type="InterPro" id="IPR000556">
    <property type="entry name" value="Glyco_hydro_48F"/>
</dbReference>
<dbReference type="PROSITE" id="PS51173">
    <property type="entry name" value="CBM2"/>
    <property type="match status" value="1"/>
</dbReference>
<dbReference type="SMART" id="SM00637">
    <property type="entry name" value="CBD_II"/>
    <property type="match status" value="1"/>
</dbReference>
<comment type="caution">
    <text evidence="9">The sequence shown here is derived from an EMBL/GenBank/DDBJ whole genome shotgun (WGS) entry which is preliminary data.</text>
</comment>
<dbReference type="Pfam" id="PF02011">
    <property type="entry name" value="Glyco_hydro_48"/>
    <property type="match status" value="1"/>
</dbReference>
<dbReference type="InterPro" id="IPR023309">
    <property type="entry name" value="Endo-1-4-beta-glucanase_dom2"/>
</dbReference>
<evidence type="ECO:0000256" key="7">
    <source>
        <dbReference type="SAM" id="SignalP"/>
    </source>
</evidence>
<dbReference type="InterPro" id="IPR008928">
    <property type="entry name" value="6-hairpin_glycosidase_sf"/>
</dbReference>
<dbReference type="SUPFAM" id="SSF48208">
    <property type="entry name" value="Six-hairpin glycosidases"/>
    <property type="match status" value="1"/>
</dbReference>
<sequence>MPRLRPPRSRRHLTALTAALSLPLGLLAAGAGAGTAQAAAVQCSVDYKTNDWGSGFTAELTLTNRGSAALNGWTLTYSYAGDQKLTNGWNGVWSQSGKNVTVTNAGWNGTVAAGAAVTAGGQFTYSGANAAPANFAVNGTSCTGAHQPPVAVLTSPAAGAVYAAGAAVPLAATAAAADGATVDKVEFYSDTTLLGTDTTAPFAHSATGLATGAHSLYAKAYDSQGASAESAPVGITVAAGPALVASPGQLAVRQGATGTFDLRLSTAPTANVTVTVARTSGNSDLTAAPASLTFTPSNWNTAQKVTVTAGATGTGTAVLTATAPGHAPAEIQVTQLAADSTYDARFLDLYGKITNPAHGYFSPEGIPYHSVETLIVEAPDHGHETTSEAYSYLIWLQAMYGKVTGDWTRFNGAWEIMERYMIPTHADQPTNSSYNASKPATYAPEWDLPSQYPARLDSGVTSGSDPIAAELKSAYGTDDIYGMHWIQDVDNVYGFGNEPGKCSAGPTATGPSYINTFQRGPQESVWETVTHPTCDNFSYGGKNGYLDLFTGDASYAKQWKYTNAPDADARAVQAAYWADLWAKQQGKGAQVSTTVGKAAKMGDYLRYAMFDKYFKKVGDCVGPAACPAGTGKNSSHYLMSWYYAWGGAVDTSAGWSWRIGSSHAHGGYQNPLAAYALSAYAPLRPKSATGQADWATSLDRQLEFYRWLQSDEGAIAGGATNSWQGRYATPPAGTPTFHGMYYDEKPVYHDPASNQWFGFQAWSMERVAEYYQQTGDAEAKTVLDKWVSWALSKTTINPDGTYRIPSTLQWSGAPDTWNAANPGANAGLHVTVADYTNDVGVAAAYAKTLTYYAAKSGHAEAKRVAKALLDGMWDHHQDPLGIAVEETRADYNRFDDPVYVPTGWTGAMPNGDTVNGTSTFASIRSFYQDDPAWPKIEAYLAGGAAPVFTYHRFWAQADIALAMGSYAELLE</sequence>
<dbReference type="InterPro" id="IPR006311">
    <property type="entry name" value="TAT_signal"/>
</dbReference>
<keyword evidence="10" id="KW-1185">Reference proteome</keyword>
<keyword evidence="4" id="KW-0119">Carbohydrate metabolism</keyword>
<dbReference type="InterPro" id="IPR012291">
    <property type="entry name" value="CBM2_carb-bd_dom_sf"/>
</dbReference>
<dbReference type="Pfam" id="PF17957">
    <property type="entry name" value="Big_7"/>
    <property type="match status" value="1"/>
</dbReference>
<dbReference type="Gene3D" id="2.170.160.10">
    <property type="entry name" value="Endo-1,4-beta-glucanase f. Domain 2"/>
    <property type="match status" value="1"/>
</dbReference>
<evidence type="ECO:0000256" key="1">
    <source>
        <dbReference type="ARBA" id="ARBA00022729"/>
    </source>
</evidence>
<dbReference type="GO" id="GO:0016787">
    <property type="term" value="F:hydrolase activity"/>
    <property type="evidence" value="ECO:0007669"/>
    <property type="project" value="UniProtKB-KW"/>
</dbReference>
<keyword evidence="6" id="KW-0624">Polysaccharide degradation</keyword>
<dbReference type="InterPro" id="IPR008965">
    <property type="entry name" value="CBM2/CBM3_carb-bd_dom_sf"/>
</dbReference>
<dbReference type="InterPro" id="IPR001919">
    <property type="entry name" value="CBD2"/>
</dbReference>
<dbReference type="InterPro" id="IPR013783">
    <property type="entry name" value="Ig-like_fold"/>
</dbReference>
<dbReference type="EMBL" id="JBICZW010000023">
    <property type="protein sequence ID" value="MFG3192817.1"/>
    <property type="molecule type" value="Genomic_DNA"/>
</dbReference>
<dbReference type="Proteomes" id="UP001604282">
    <property type="component" value="Unassembled WGS sequence"/>
</dbReference>
<evidence type="ECO:0000256" key="2">
    <source>
        <dbReference type="ARBA" id="ARBA00022801"/>
    </source>
</evidence>
<dbReference type="InterPro" id="IPR027390">
    <property type="entry name" value="Endoglucanase_F_dom3"/>
</dbReference>
<evidence type="ECO:0000313" key="10">
    <source>
        <dbReference type="Proteomes" id="UP001604282"/>
    </source>
</evidence>
<dbReference type="PRINTS" id="PR00844">
    <property type="entry name" value="GLHYDRLASE48"/>
</dbReference>
<dbReference type="InterPro" id="IPR012341">
    <property type="entry name" value="6hp_glycosidase-like_sf"/>
</dbReference>
<accession>A0ABW7BZT1</accession>
<organism evidence="9 10">
    <name type="scientific">Streptomyces omiyaensis</name>
    <dbReference type="NCBI Taxonomy" id="68247"/>
    <lineage>
        <taxon>Bacteria</taxon>
        <taxon>Bacillati</taxon>
        <taxon>Actinomycetota</taxon>
        <taxon>Actinomycetes</taxon>
        <taxon>Kitasatosporales</taxon>
        <taxon>Streptomycetaceae</taxon>
        <taxon>Streptomyces</taxon>
    </lineage>
</organism>
<dbReference type="Gene3D" id="2.60.40.290">
    <property type="match status" value="1"/>
</dbReference>
<dbReference type="Pfam" id="PF00553">
    <property type="entry name" value="CBM_2"/>
    <property type="match status" value="1"/>
</dbReference>
<evidence type="ECO:0000256" key="3">
    <source>
        <dbReference type="ARBA" id="ARBA00023001"/>
    </source>
</evidence>
<evidence type="ECO:0000313" key="9">
    <source>
        <dbReference type="EMBL" id="MFG3192817.1"/>
    </source>
</evidence>
<gene>
    <name evidence="9" type="ORF">ACGFYS_28195</name>
</gene>
<evidence type="ECO:0000259" key="8">
    <source>
        <dbReference type="PROSITE" id="PS51173"/>
    </source>
</evidence>
<evidence type="ECO:0000256" key="4">
    <source>
        <dbReference type="ARBA" id="ARBA00023277"/>
    </source>
</evidence>
<dbReference type="PROSITE" id="PS51318">
    <property type="entry name" value="TAT"/>
    <property type="match status" value="1"/>
</dbReference>
<name>A0ABW7BZT1_9ACTN</name>
<feature type="domain" description="CBM2" evidence="8">
    <location>
        <begin position="36"/>
        <end position="145"/>
    </location>
</feature>
<evidence type="ECO:0000256" key="5">
    <source>
        <dbReference type="ARBA" id="ARBA00023295"/>
    </source>
</evidence>
<keyword evidence="5" id="KW-0326">Glycosidase</keyword>
<reference evidence="9 10" key="1">
    <citation type="submission" date="2024-10" db="EMBL/GenBank/DDBJ databases">
        <title>The Natural Products Discovery Center: Release of the First 8490 Sequenced Strains for Exploring Actinobacteria Biosynthetic Diversity.</title>
        <authorList>
            <person name="Kalkreuter E."/>
            <person name="Kautsar S.A."/>
            <person name="Yang D."/>
            <person name="Bader C.D."/>
            <person name="Teijaro C.N."/>
            <person name="Fluegel L."/>
            <person name="Davis C.M."/>
            <person name="Simpson J.R."/>
            <person name="Lauterbach L."/>
            <person name="Steele A.D."/>
            <person name="Gui C."/>
            <person name="Meng S."/>
            <person name="Li G."/>
            <person name="Viehrig K."/>
            <person name="Ye F."/>
            <person name="Su P."/>
            <person name="Kiefer A.F."/>
            <person name="Nichols A."/>
            <person name="Cepeda A.J."/>
            <person name="Yan W."/>
            <person name="Fan B."/>
            <person name="Jiang Y."/>
            <person name="Adhikari A."/>
            <person name="Zheng C.-J."/>
            <person name="Schuster L."/>
            <person name="Cowan T.M."/>
            <person name="Smanski M.J."/>
            <person name="Chevrette M.G."/>
            <person name="De Carvalho L.P.S."/>
            <person name="Shen B."/>
        </authorList>
    </citation>
    <scope>NUCLEOTIDE SEQUENCE [LARGE SCALE GENOMIC DNA]</scope>
    <source>
        <strain evidence="9 10">NPDC048229</strain>
    </source>
</reference>
<dbReference type="Gene3D" id="1.50.10.10">
    <property type="match status" value="1"/>
</dbReference>
<proteinExistence type="predicted"/>
<dbReference type="Gene3D" id="2.60.40.10">
    <property type="entry name" value="Immunoglobulins"/>
    <property type="match status" value="1"/>
</dbReference>
<dbReference type="SUPFAM" id="SSF49384">
    <property type="entry name" value="Carbohydrate-binding domain"/>
    <property type="match status" value="1"/>
</dbReference>
<dbReference type="RefSeq" id="WP_189851672.1">
    <property type="nucleotide sequence ID" value="NZ_BMVV01000018.1"/>
</dbReference>
<keyword evidence="3" id="KW-0136">Cellulose degradation</keyword>
<dbReference type="Gene3D" id="4.10.870.10">
    <property type="entry name" value="Endo-1,4-beta-glucanase f. Domain 3"/>
    <property type="match status" value="1"/>
</dbReference>
<protein>
    <submittedName>
        <fullName evidence="9">Glycoside hydrolase family 48 protein</fullName>
    </submittedName>
</protein>
<keyword evidence="1 7" id="KW-0732">Signal</keyword>
<feature type="chain" id="PRO_5046362793" evidence="7">
    <location>
        <begin position="29"/>
        <end position="971"/>
    </location>
</feature>
<evidence type="ECO:0000256" key="6">
    <source>
        <dbReference type="ARBA" id="ARBA00023326"/>
    </source>
</evidence>
<keyword evidence="2 9" id="KW-0378">Hydrolase</keyword>
<feature type="signal peptide" evidence="7">
    <location>
        <begin position="1"/>
        <end position="28"/>
    </location>
</feature>